<name>A0A5A9YQS9_9RHOB</name>
<dbReference type="Proteomes" id="UP000325291">
    <property type="component" value="Unassembled WGS sequence"/>
</dbReference>
<keyword evidence="2" id="KW-1185">Reference proteome</keyword>
<feature type="non-terminal residue" evidence="1">
    <location>
        <position position="1"/>
    </location>
</feature>
<gene>
    <name evidence="1" type="ORF">FLO80_22590</name>
</gene>
<accession>A0A5A9YQS9</accession>
<reference evidence="1 2" key="1">
    <citation type="submission" date="2019-07" db="EMBL/GenBank/DDBJ databases">
        <title>Aquicoccus porphyridii gen. nov., sp. nov., isolated from a small marine red alga, Porphyridium marinum.</title>
        <authorList>
            <person name="Liu L."/>
        </authorList>
    </citation>
    <scope>NUCLEOTIDE SEQUENCE [LARGE SCALE GENOMIC DNA]</scope>
    <source>
        <strain evidence="1 2">L1 8-17</strain>
    </source>
</reference>
<protein>
    <submittedName>
        <fullName evidence="1">DUF4124 domain-containing protein</fullName>
    </submittedName>
</protein>
<dbReference type="AlphaFoldDB" id="A0A5A9YQS9"/>
<evidence type="ECO:0000313" key="2">
    <source>
        <dbReference type="Proteomes" id="UP000325291"/>
    </source>
</evidence>
<evidence type="ECO:0000313" key="1">
    <source>
        <dbReference type="EMBL" id="KAA0907259.1"/>
    </source>
</evidence>
<proteinExistence type="predicted"/>
<dbReference type="EMBL" id="VINQ01000229">
    <property type="protein sequence ID" value="KAA0907259.1"/>
    <property type="molecule type" value="Genomic_DNA"/>
</dbReference>
<organism evidence="1 2">
    <name type="scientific">Aquicoccus porphyridii</name>
    <dbReference type="NCBI Taxonomy" id="1852029"/>
    <lineage>
        <taxon>Bacteria</taxon>
        <taxon>Pseudomonadati</taxon>
        <taxon>Pseudomonadota</taxon>
        <taxon>Alphaproteobacteria</taxon>
        <taxon>Rhodobacterales</taxon>
        <taxon>Paracoccaceae</taxon>
        <taxon>Aquicoccus</taxon>
    </lineage>
</organism>
<comment type="caution">
    <text evidence="1">The sequence shown here is derived from an EMBL/GenBank/DDBJ whole genome shotgun (WGS) entry which is preliminary data.</text>
</comment>
<sequence length="34" mass="3803">LQGEIGRFQKAREDAERTYAADRARLSQLLGVSP</sequence>